<dbReference type="PANTHER" id="PTHR14454">
    <property type="entry name" value="GRB2-ASSOCIATED AND REGULATOR OF MAPK PROTEIN FAMILY MEMBER"/>
    <property type="match status" value="1"/>
</dbReference>
<dbReference type="Gene3D" id="1.10.150.50">
    <property type="entry name" value="Transcription Factor, Ets-1"/>
    <property type="match status" value="1"/>
</dbReference>
<proteinExistence type="predicted"/>
<feature type="region of interest" description="Disordered" evidence="1">
    <location>
        <begin position="150"/>
        <end position="176"/>
    </location>
</feature>
<dbReference type="Proteomes" id="UP001217089">
    <property type="component" value="Unassembled WGS sequence"/>
</dbReference>
<protein>
    <submittedName>
        <fullName evidence="2">Uncharacterized protein</fullName>
    </submittedName>
</protein>
<feature type="compositionally biased region" description="Polar residues" evidence="1">
    <location>
        <begin position="89"/>
        <end position="98"/>
    </location>
</feature>
<feature type="region of interest" description="Disordered" evidence="1">
    <location>
        <begin position="1"/>
        <end position="47"/>
    </location>
</feature>
<dbReference type="InterPro" id="IPR013761">
    <property type="entry name" value="SAM/pointed_sf"/>
</dbReference>
<feature type="compositionally biased region" description="Polar residues" evidence="1">
    <location>
        <begin position="38"/>
        <end position="47"/>
    </location>
</feature>
<feature type="compositionally biased region" description="Basic and acidic residues" evidence="1">
    <location>
        <begin position="1"/>
        <end position="11"/>
    </location>
</feature>
<organism evidence="2 3">
    <name type="scientific">Tegillarca granosa</name>
    <name type="common">Malaysian cockle</name>
    <name type="synonym">Anadara granosa</name>
    <dbReference type="NCBI Taxonomy" id="220873"/>
    <lineage>
        <taxon>Eukaryota</taxon>
        <taxon>Metazoa</taxon>
        <taxon>Spiralia</taxon>
        <taxon>Lophotrochozoa</taxon>
        <taxon>Mollusca</taxon>
        <taxon>Bivalvia</taxon>
        <taxon>Autobranchia</taxon>
        <taxon>Pteriomorphia</taxon>
        <taxon>Arcoida</taxon>
        <taxon>Arcoidea</taxon>
        <taxon>Arcidae</taxon>
        <taxon>Tegillarca</taxon>
    </lineage>
</organism>
<evidence type="ECO:0000313" key="3">
    <source>
        <dbReference type="Proteomes" id="UP001217089"/>
    </source>
</evidence>
<dbReference type="InterPro" id="IPR052281">
    <property type="entry name" value="GAREM"/>
</dbReference>
<sequence>MNLDEFFRSEIEKEDTEENDTKNKREPENSVKTEDSHNVSNNSNISRFTLMNHSHSVSSYFDEDRQLFTPELGSESTYVQRRGLPPIPNNGSKQSSPLNEREAVYEELPVAPRPPDKIDDYPYTPARKHDDEDGYMSPAQLRLLQMQEYSETSSVVKNKPPVAPRDRLTRSRRPKSEISSNFADYGEFKDNIPINIDELFNFSEERYPKPDTQYASVLKSPYRMNTQTQFDRSYVTEQNRFVDDQGLDTRPLNSLGKLKSRSHKNLNVAANVTVRSHNIRKMPNVMDVFTVNDSVRQPSKNDDSEYGFVQSPKYDQRSDFMENERGRMYPYGGFPPRGGYAESEPGLRRHSRSLSLAGINDPYAKQGDDSVLSGDYGYHGDSEYSYNEYSEWRDDGWTPPSDLSNLTVQEVSKSLRYIGMKDRVVIRLANEQIDGALLCSLDKKLLQEGFPELNALEVKKIVDFINGWRPKK</sequence>
<evidence type="ECO:0000256" key="1">
    <source>
        <dbReference type="SAM" id="MobiDB-lite"/>
    </source>
</evidence>
<keyword evidence="3" id="KW-1185">Reference proteome</keyword>
<feature type="region of interest" description="Disordered" evidence="1">
    <location>
        <begin position="72"/>
        <end position="120"/>
    </location>
</feature>
<dbReference type="PANTHER" id="PTHR14454:SF12">
    <property type="entry name" value="GRB2-ASSOCIATED AND REGULATOR OF MAPK PROTEIN 2-LIKE"/>
    <property type="match status" value="1"/>
</dbReference>
<feature type="compositionally biased region" description="Basic and acidic residues" evidence="1">
    <location>
        <begin position="19"/>
        <end position="37"/>
    </location>
</feature>
<comment type="caution">
    <text evidence="2">The sequence shown here is derived from an EMBL/GenBank/DDBJ whole genome shotgun (WGS) entry which is preliminary data.</text>
</comment>
<dbReference type="SUPFAM" id="SSF47769">
    <property type="entry name" value="SAM/Pointed domain"/>
    <property type="match status" value="1"/>
</dbReference>
<gene>
    <name evidence="2" type="ORF">KUTeg_016950</name>
</gene>
<dbReference type="EMBL" id="JARBDR010000813">
    <property type="protein sequence ID" value="KAJ8306405.1"/>
    <property type="molecule type" value="Genomic_DNA"/>
</dbReference>
<accession>A0ABQ9ESM8</accession>
<reference evidence="2 3" key="1">
    <citation type="submission" date="2022-12" db="EMBL/GenBank/DDBJ databases">
        <title>Chromosome-level genome of Tegillarca granosa.</title>
        <authorList>
            <person name="Kim J."/>
        </authorList>
    </citation>
    <scope>NUCLEOTIDE SEQUENCE [LARGE SCALE GENOMIC DNA]</scope>
    <source>
        <strain evidence="2">Teg-2019</strain>
        <tissue evidence="2">Adductor muscle</tissue>
    </source>
</reference>
<name>A0ABQ9ESM8_TEGGR</name>
<evidence type="ECO:0000313" key="2">
    <source>
        <dbReference type="EMBL" id="KAJ8306405.1"/>
    </source>
</evidence>